<keyword evidence="3" id="KW-1185">Reference proteome</keyword>
<sequence>MRAFLAVLGDSFRLLKARALFWISLVISVIAAVVYLSIGFDEKGMTVMFGAWSFESDMVKKGSEGAELVYLGIYTKFIVGWWLSWIAIVIALISCAPIFPEFMAEGSAGVALSKPLSRLRLFLYKYVGALLFMGIQATLFAVIVFFAIKLRIGHWMPSVLWSVPILLLVFSYLYAVTVLIGIRTRSVMAAVLLTILFWFTCFLAQLGEQMTHSIGVRGENPFTLGKMEQAEQQKWKTAHDIARLPYLLLPKTAETTALIERWMVMPDGKALDDATIKAARKGSMGEGLSEHAEEDLKRNPSWLVIGSSLGFEVFILGIAAWMFCRRDF</sequence>
<dbReference type="KEGG" id="luo:HHL09_25185"/>
<feature type="transmembrane region" description="Helical" evidence="1">
    <location>
        <begin position="302"/>
        <end position="324"/>
    </location>
</feature>
<dbReference type="AlphaFoldDB" id="A0A858RPY1"/>
<dbReference type="Proteomes" id="UP000501812">
    <property type="component" value="Chromosome"/>
</dbReference>
<name>A0A858RPY1_9BACT</name>
<keyword evidence="1" id="KW-1133">Transmembrane helix</keyword>
<feature type="transmembrane region" description="Helical" evidence="1">
    <location>
        <begin position="121"/>
        <end position="148"/>
    </location>
</feature>
<organism evidence="2 3">
    <name type="scientific">Luteolibacter luteus</name>
    <dbReference type="NCBI Taxonomy" id="2728835"/>
    <lineage>
        <taxon>Bacteria</taxon>
        <taxon>Pseudomonadati</taxon>
        <taxon>Verrucomicrobiota</taxon>
        <taxon>Verrucomicrobiia</taxon>
        <taxon>Verrucomicrobiales</taxon>
        <taxon>Verrucomicrobiaceae</taxon>
        <taxon>Luteolibacter</taxon>
    </lineage>
</organism>
<proteinExistence type="predicted"/>
<keyword evidence="1" id="KW-0812">Transmembrane</keyword>
<feature type="transmembrane region" description="Helical" evidence="1">
    <location>
        <begin position="160"/>
        <end position="180"/>
    </location>
</feature>
<protein>
    <submittedName>
        <fullName evidence="2">ABC transporter permease</fullName>
    </submittedName>
</protein>
<dbReference type="EMBL" id="CP051774">
    <property type="protein sequence ID" value="QJE98932.1"/>
    <property type="molecule type" value="Genomic_DNA"/>
</dbReference>
<feature type="transmembrane region" description="Helical" evidence="1">
    <location>
        <begin position="187"/>
        <end position="207"/>
    </location>
</feature>
<evidence type="ECO:0000313" key="2">
    <source>
        <dbReference type="EMBL" id="QJE98932.1"/>
    </source>
</evidence>
<feature type="transmembrane region" description="Helical" evidence="1">
    <location>
        <begin position="78"/>
        <end position="100"/>
    </location>
</feature>
<dbReference type="RefSeq" id="WP_169457418.1">
    <property type="nucleotide sequence ID" value="NZ_CP051774.1"/>
</dbReference>
<evidence type="ECO:0000256" key="1">
    <source>
        <dbReference type="SAM" id="Phobius"/>
    </source>
</evidence>
<keyword evidence="1" id="KW-0472">Membrane</keyword>
<evidence type="ECO:0000313" key="3">
    <source>
        <dbReference type="Proteomes" id="UP000501812"/>
    </source>
</evidence>
<feature type="transmembrane region" description="Helical" evidence="1">
    <location>
        <begin position="20"/>
        <end position="38"/>
    </location>
</feature>
<accession>A0A858RPY1</accession>
<gene>
    <name evidence="2" type="ORF">HHL09_25185</name>
</gene>
<reference evidence="2 3" key="1">
    <citation type="submission" date="2020-04" db="EMBL/GenBank/DDBJ databases">
        <title>Luteolibacter sp. G-1-1-1 isolated from soil.</title>
        <authorList>
            <person name="Dahal R.H."/>
        </authorList>
    </citation>
    <scope>NUCLEOTIDE SEQUENCE [LARGE SCALE GENOMIC DNA]</scope>
    <source>
        <strain evidence="2 3">G-1-1-1</strain>
    </source>
</reference>